<keyword evidence="1 3" id="KW-0238">DNA-binding</keyword>
<dbReference type="EMBL" id="JACHXJ010000002">
    <property type="protein sequence ID" value="MBB3128306.1"/>
    <property type="molecule type" value="Genomic_DNA"/>
</dbReference>
<dbReference type="PRINTS" id="PR00040">
    <property type="entry name" value="HTHMERR"/>
</dbReference>
<accession>A0A839TNC4</accession>
<dbReference type="PANTHER" id="PTHR30204">
    <property type="entry name" value="REDOX-CYCLING DRUG-SENSING TRANSCRIPTIONAL ACTIVATOR SOXR"/>
    <property type="match status" value="1"/>
</dbReference>
<feature type="domain" description="HTH merR-type" evidence="2">
    <location>
        <begin position="4"/>
        <end position="73"/>
    </location>
</feature>
<reference evidence="3 4" key="1">
    <citation type="submission" date="2020-08" db="EMBL/GenBank/DDBJ databases">
        <title>Genomic Encyclopedia of Type Strains, Phase III (KMG-III): the genomes of soil and plant-associated and newly described type strains.</title>
        <authorList>
            <person name="Whitman W."/>
        </authorList>
    </citation>
    <scope>NUCLEOTIDE SEQUENCE [LARGE SCALE GENOMIC DNA]</scope>
    <source>
        <strain evidence="3 4">CECT 5831</strain>
    </source>
</reference>
<dbReference type="CDD" id="cd01109">
    <property type="entry name" value="HTH_YyaN"/>
    <property type="match status" value="1"/>
</dbReference>
<dbReference type="PANTHER" id="PTHR30204:SF98">
    <property type="entry name" value="HTH-TYPE TRANSCRIPTIONAL REGULATOR ADHR"/>
    <property type="match status" value="1"/>
</dbReference>
<dbReference type="InterPro" id="IPR000551">
    <property type="entry name" value="MerR-type_HTH_dom"/>
</dbReference>
<dbReference type="GO" id="GO:0003677">
    <property type="term" value="F:DNA binding"/>
    <property type="evidence" value="ECO:0007669"/>
    <property type="project" value="UniProtKB-KW"/>
</dbReference>
<dbReference type="RefSeq" id="WP_183582494.1">
    <property type="nucleotide sequence ID" value="NZ_JACHXJ010000002.1"/>
</dbReference>
<dbReference type="InterPro" id="IPR047057">
    <property type="entry name" value="MerR_fam"/>
</dbReference>
<dbReference type="Gene3D" id="1.10.1660.10">
    <property type="match status" value="1"/>
</dbReference>
<evidence type="ECO:0000259" key="2">
    <source>
        <dbReference type="PROSITE" id="PS50937"/>
    </source>
</evidence>
<proteinExistence type="predicted"/>
<dbReference type="PROSITE" id="PS50937">
    <property type="entry name" value="HTH_MERR_2"/>
    <property type="match status" value="1"/>
</dbReference>
<protein>
    <submittedName>
        <fullName evidence="3">DNA-binding transcriptional MerR regulator</fullName>
    </submittedName>
</protein>
<comment type="caution">
    <text evidence="3">The sequence shown here is derived from an EMBL/GenBank/DDBJ whole genome shotgun (WGS) entry which is preliminary data.</text>
</comment>
<evidence type="ECO:0000313" key="3">
    <source>
        <dbReference type="EMBL" id="MBB3128306.1"/>
    </source>
</evidence>
<dbReference type="AlphaFoldDB" id="A0A839TNC4"/>
<dbReference type="Pfam" id="PF13411">
    <property type="entry name" value="MerR_1"/>
    <property type="match status" value="1"/>
</dbReference>
<dbReference type="GO" id="GO:0003700">
    <property type="term" value="F:DNA-binding transcription factor activity"/>
    <property type="evidence" value="ECO:0007669"/>
    <property type="project" value="InterPro"/>
</dbReference>
<dbReference type="SMART" id="SM00422">
    <property type="entry name" value="HTH_MERR"/>
    <property type="match status" value="1"/>
</dbReference>
<dbReference type="InterPro" id="IPR009061">
    <property type="entry name" value="DNA-bd_dom_put_sf"/>
</dbReference>
<evidence type="ECO:0000313" key="4">
    <source>
        <dbReference type="Proteomes" id="UP000517523"/>
    </source>
</evidence>
<evidence type="ECO:0000256" key="1">
    <source>
        <dbReference type="ARBA" id="ARBA00023125"/>
    </source>
</evidence>
<name>A0A839TNC4_9BACL</name>
<dbReference type="Proteomes" id="UP000517523">
    <property type="component" value="Unassembled WGS sequence"/>
</dbReference>
<gene>
    <name evidence="3" type="ORF">FHS19_002960</name>
</gene>
<dbReference type="SUPFAM" id="SSF46955">
    <property type="entry name" value="Putative DNA-binding domain"/>
    <property type="match status" value="1"/>
</dbReference>
<organism evidence="3 4">
    <name type="scientific">Paenibacillus rhizosphaerae</name>
    <dbReference type="NCBI Taxonomy" id="297318"/>
    <lineage>
        <taxon>Bacteria</taxon>
        <taxon>Bacillati</taxon>
        <taxon>Bacillota</taxon>
        <taxon>Bacilli</taxon>
        <taxon>Bacillales</taxon>
        <taxon>Paenibacillaceae</taxon>
        <taxon>Paenibacillus</taxon>
    </lineage>
</organism>
<sequence>MEPLFSISDIAKQTGFSQDTIRYYERIGLLPEIRRKDNGRREYTKTDLDCFTFVAFLKRANMPLKEIERYIMFYHAQNYKGCYDVLQDHKIMIEEQISDMQTALELMKYKIENYKELMGHDPSQSGPVKNSVD</sequence>